<evidence type="ECO:0000313" key="1">
    <source>
        <dbReference type="EMBL" id="ODA14543.1"/>
    </source>
</evidence>
<evidence type="ECO:0000313" key="2">
    <source>
        <dbReference type="Proteomes" id="UP000186553"/>
    </source>
</evidence>
<protein>
    <submittedName>
        <fullName evidence="1">Uncharacterized protein</fullName>
    </submittedName>
</protein>
<keyword evidence="2" id="KW-1185">Reference proteome</keyword>
<reference evidence="1 2" key="1">
    <citation type="submission" date="2016-07" db="EMBL/GenBank/DDBJ databases">
        <title>Acinetobacter sp. ANC 4603.</title>
        <authorList>
            <person name="Radolfova-Krizova L."/>
            <person name="Nemec A."/>
        </authorList>
    </citation>
    <scope>NUCLEOTIDE SEQUENCE [LARGE SCALE GENOMIC DNA]</scope>
    <source>
        <strain evidence="1 2">ANC 4603</strain>
    </source>
</reference>
<comment type="caution">
    <text evidence="1">The sequence shown here is derived from an EMBL/GenBank/DDBJ whole genome shotgun (WGS) entry which is preliminary data.</text>
</comment>
<dbReference type="Proteomes" id="UP000186553">
    <property type="component" value="Unassembled WGS sequence"/>
</dbReference>
<dbReference type="AlphaFoldDB" id="A0A1C3D0J3"/>
<proteinExistence type="predicted"/>
<organism evidence="1 2">
    <name type="scientific">Acinetobacter celticus</name>
    <dbReference type="NCBI Taxonomy" id="1891224"/>
    <lineage>
        <taxon>Bacteria</taxon>
        <taxon>Pseudomonadati</taxon>
        <taxon>Pseudomonadota</taxon>
        <taxon>Gammaproteobacteria</taxon>
        <taxon>Moraxellales</taxon>
        <taxon>Moraxellaceae</taxon>
        <taxon>Acinetobacter</taxon>
    </lineage>
</organism>
<dbReference type="RefSeq" id="WP_068885682.1">
    <property type="nucleotide sequence ID" value="NZ_CBCRUU010000011.1"/>
</dbReference>
<name>A0A1C3D0J3_9GAMM</name>
<dbReference type="EMBL" id="MBDL01000001">
    <property type="protein sequence ID" value="ODA14543.1"/>
    <property type="molecule type" value="Genomic_DNA"/>
</dbReference>
<gene>
    <name evidence="1" type="ORF">BBP83_01710</name>
</gene>
<accession>A0A1C3D0J3</accession>
<sequence length="432" mass="46455">MTRIKVSNFNELKTAIDYGAQYIIITRSFLSLQSITLPPSVQLLGQAQENGAFPSISFSHSDGFAITCNNHIHNLVIQAPSEHRAIYNITADEHLGTFEFSNLTLSGQFSFIARSGVKNARINVNNLDIIAANTCHYLEQPQKYGVNVLQGAFTVYNFNSDADSLIELNIEGLTIGRENAPVIGSGMFISGFGDQGGRVLSNKIITQAVYSNGKIPYGVANLITAAIFVVYGAEVKELVHEGDIVTYGVNDMVLDTWGSVENWLIKRNVISYGPSGVGFVNFGYVKKFIVEGAVETYGLGARGYNQYDGTVDHIEFQSITTYGDGSVGIQISKKIGKLTVHGDVHTHGGIGNSLVKGLNVTLPAIPLSIKEGGDVEEINIGGNIESNGNDIVSYQVDTGIVRAFNLKGKVLATGKNSQTVVILNGGQTPEII</sequence>